<evidence type="ECO:0000313" key="6">
    <source>
        <dbReference type="Ensembl" id="ENSTMTP00000025904.1"/>
    </source>
</evidence>
<keyword evidence="3" id="KW-0547">Nucleotide-binding</keyword>
<dbReference type="InParanoid" id="A0A674K3K2"/>
<dbReference type="Proteomes" id="UP000472274">
    <property type="component" value="Unplaced"/>
</dbReference>
<dbReference type="GO" id="GO:0004691">
    <property type="term" value="F:cAMP-dependent protein kinase activity"/>
    <property type="evidence" value="ECO:0007669"/>
    <property type="project" value="TreeGrafter"/>
</dbReference>
<name>A0A674K3K2_9SAUR</name>
<dbReference type="SUPFAM" id="SSF56112">
    <property type="entry name" value="Protein kinase-like (PK-like)"/>
    <property type="match status" value="1"/>
</dbReference>
<dbReference type="Gene3D" id="1.10.510.10">
    <property type="entry name" value="Transferase(Phosphotransferase) domain 1"/>
    <property type="match status" value="1"/>
</dbReference>
<dbReference type="GO" id="GO:0005829">
    <property type="term" value="C:cytosol"/>
    <property type="evidence" value="ECO:0007669"/>
    <property type="project" value="TreeGrafter"/>
</dbReference>
<keyword evidence="1" id="KW-0723">Serine/threonine-protein kinase</keyword>
<dbReference type="Ensembl" id="ENSTMTT00000026838.1">
    <property type="protein sequence ID" value="ENSTMTP00000025904.1"/>
    <property type="gene ID" value="ENSTMTG00000018928.1"/>
</dbReference>
<dbReference type="PANTHER" id="PTHR24353:SF82">
    <property type="entry name" value="CAMP-DEPENDENT PROTEIN KINASE CATALYTIC SUBUNIT ALPHA"/>
    <property type="match status" value="1"/>
</dbReference>
<evidence type="ECO:0000256" key="5">
    <source>
        <dbReference type="ARBA" id="ARBA00022840"/>
    </source>
</evidence>
<protein>
    <recommendedName>
        <fullName evidence="8">AGC-kinase C-terminal domain-containing protein</fullName>
    </recommendedName>
</protein>
<dbReference type="GO" id="GO:0005524">
    <property type="term" value="F:ATP binding"/>
    <property type="evidence" value="ECO:0007669"/>
    <property type="project" value="UniProtKB-KW"/>
</dbReference>
<sequence length="93" mass="10398">MDILPIVSPTHGPSLTTYPYFPNTSDLKDLLRNLLQVDLTKRFGNLKNGVNDIKNHKWFATTDWIAVYQRKVGRRWQLSAGGGSGWIVAGGRG</sequence>
<evidence type="ECO:0000313" key="7">
    <source>
        <dbReference type="Proteomes" id="UP000472274"/>
    </source>
</evidence>
<dbReference type="GO" id="GO:0005634">
    <property type="term" value="C:nucleus"/>
    <property type="evidence" value="ECO:0007669"/>
    <property type="project" value="TreeGrafter"/>
</dbReference>
<proteinExistence type="predicted"/>
<keyword evidence="7" id="KW-1185">Reference proteome</keyword>
<dbReference type="GO" id="GO:0034237">
    <property type="term" value="F:protein kinase A regulatory subunit binding"/>
    <property type="evidence" value="ECO:0007669"/>
    <property type="project" value="TreeGrafter"/>
</dbReference>
<dbReference type="AlphaFoldDB" id="A0A674K3K2"/>
<evidence type="ECO:0000256" key="4">
    <source>
        <dbReference type="ARBA" id="ARBA00022777"/>
    </source>
</evidence>
<keyword evidence="5" id="KW-0067">ATP-binding</keyword>
<evidence type="ECO:0000256" key="2">
    <source>
        <dbReference type="ARBA" id="ARBA00022679"/>
    </source>
</evidence>
<reference evidence="6" key="1">
    <citation type="submission" date="2025-08" db="UniProtKB">
        <authorList>
            <consortium name="Ensembl"/>
        </authorList>
    </citation>
    <scope>IDENTIFICATION</scope>
</reference>
<evidence type="ECO:0000256" key="1">
    <source>
        <dbReference type="ARBA" id="ARBA00022527"/>
    </source>
</evidence>
<evidence type="ECO:0008006" key="8">
    <source>
        <dbReference type="Google" id="ProtNLM"/>
    </source>
</evidence>
<dbReference type="GeneTree" id="ENSGT00940000162186"/>
<organism evidence="6 7">
    <name type="scientific">Terrapene triunguis</name>
    <name type="common">Three-toed box turtle</name>
    <dbReference type="NCBI Taxonomy" id="2587831"/>
    <lineage>
        <taxon>Eukaryota</taxon>
        <taxon>Metazoa</taxon>
        <taxon>Chordata</taxon>
        <taxon>Craniata</taxon>
        <taxon>Vertebrata</taxon>
        <taxon>Euteleostomi</taxon>
        <taxon>Archelosauria</taxon>
        <taxon>Testudinata</taxon>
        <taxon>Testudines</taxon>
        <taxon>Cryptodira</taxon>
        <taxon>Durocryptodira</taxon>
        <taxon>Testudinoidea</taxon>
        <taxon>Emydidae</taxon>
        <taxon>Terrapene</taxon>
    </lineage>
</organism>
<keyword evidence="4" id="KW-0418">Kinase</keyword>
<reference evidence="6" key="2">
    <citation type="submission" date="2025-09" db="UniProtKB">
        <authorList>
            <consortium name="Ensembl"/>
        </authorList>
    </citation>
    <scope>IDENTIFICATION</scope>
</reference>
<dbReference type="PANTHER" id="PTHR24353">
    <property type="entry name" value="CYCLIC NUCLEOTIDE-DEPENDENT PROTEIN KINASE"/>
    <property type="match status" value="1"/>
</dbReference>
<dbReference type="GO" id="GO:0005952">
    <property type="term" value="C:cAMP-dependent protein kinase complex"/>
    <property type="evidence" value="ECO:0007669"/>
    <property type="project" value="TreeGrafter"/>
</dbReference>
<dbReference type="InterPro" id="IPR011009">
    <property type="entry name" value="Kinase-like_dom_sf"/>
</dbReference>
<evidence type="ECO:0000256" key="3">
    <source>
        <dbReference type="ARBA" id="ARBA00022741"/>
    </source>
</evidence>
<accession>A0A674K3K2</accession>
<keyword evidence="2" id="KW-0808">Transferase</keyword>